<reference evidence="1" key="2">
    <citation type="journal article" date="2021" name="PeerJ">
        <title>Extensive microbial diversity within the chicken gut microbiome revealed by metagenomics and culture.</title>
        <authorList>
            <person name="Gilroy R."/>
            <person name="Ravi A."/>
            <person name="Getino M."/>
            <person name="Pursley I."/>
            <person name="Horton D.L."/>
            <person name="Alikhan N.F."/>
            <person name="Baker D."/>
            <person name="Gharbi K."/>
            <person name="Hall N."/>
            <person name="Watson M."/>
            <person name="Adriaenssens E.M."/>
            <person name="Foster-Nyarko E."/>
            <person name="Jarju S."/>
            <person name="Secka A."/>
            <person name="Antonio M."/>
            <person name="Oren A."/>
            <person name="Chaudhuri R.R."/>
            <person name="La Ragione R."/>
            <person name="Hildebrand F."/>
            <person name="Pallen M.J."/>
        </authorList>
    </citation>
    <scope>NUCLEOTIDE SEQUENCE</scope>
    <source>
        <strain evidence="1">CHK147-3167</strain>
    </source>
</reference>
<protein>
    <submittedName>
        <fullName evidence="1">Uncharacterized protein</fullName>
    </submittedName>
</protein>
<reference evidence="1" key="1">
    <citation type="submission" date="2020-10" db="EMBL/GenBank/DDBJ databases">
        <authorList>
            <person name="Gilroy R."/>
        </authorList>
    </citation>
    <scope>NUCLEOTIDE SEQUENCE</scope>
    <source>
        <strain evidence="1">CHK147-3167</strain>
    </source>
</reference>
<accession>A0A9D1D0A9</accession>
<comment type="caution">
    <text evidence="1">The sequence shown here is derived from an EMBL/GenBank/DDBJ whole genome shotgun (WGS) entry which is preliminary data.</text>
</comment>
<evidence type="ECO:0000313" key="2">
    <source>
        <dbReference type="Proteomes" id="UP000886786"/>
    </source>
</evidence>
<dbReference type="Proteomes" id="UP000886786">
    <property type="component" value="Unassembled WGS sequence"/>
</dbReference>
<evidence type="ECO:0000313" key="1">
    <source>
        <dbReference type="EMBL" id="HIQ91261.1"/>
    </source>
</evidence>
<sequence>MEKKKLAVKYIKEKLEGKTFMTYNEIAQITGYHPKYILKLKKDVINGNINFVHGNKNRIPANTMSEEEKQKIIALYKKSNVSIRKFCNFYHTRSYSCIYNLLKENNLLKDHKNKSNDK</sequence>
<proteinExistence type="predicted"/>
<gene>
    <name evidence="1" type="ORF">IAB27_06555</name>
</gene>
<organism evidence="1 2">
    <name type="scientific">Candidatus Coprosoma intestinipullorum</name>
    <dbReference type="NCBI Taxonomy" id="2840752"/>
    <lineage>
        <taxon>Bacteria</taxon>
        <taxon>Bacillati</taxon>
        <taxon>Bacillota</taxon>
        <taxon>Bacillota incertae sedis</taxon>
        <taxon>Candidatus Coprosoma</taxon>
    </lineage>
</organism>
<name>A0A9D1D0A9_9FIRM</name>
<dbReference type="EMBL" id="DVFV01000111">
    <property type="protein sequence ID" value="HIQ91261.1"/>
    <property type="molecule type" value="Genomic_DNA"/>
</dbReference>
<dbReference type="AlphaFoldDB" id="A0A9D1D0A9"/>